<sequence>MLNNIKTITMYLPQYHQIPENDEWWGKGYTDWVAVKSAEKYFDEQIQPRIPMDDNYYDLSKAETLRWQADLMKKYNVYGQCFYHYYFKEGRKILEKPAELLLQNKDIDMPFCFCWANDPWARSWSKIKNTNQWAEKFEVSGEKKILLEQEYGDEYDWDKHFEYLKDFFLDERYIKIDGKPLFIIYRPESIDCISEMIQYFNNKIREYGISEICFWGANISTPMESLQAAIYIHASSYFNLDVTGMCLEEKRINDVKTYGYDDVWANILNSNPVQGMKTYFGGIVDQDDTPRRGRLGFCLTGVTPEKFRKYIYELALKNMKSGNEFLFIDAWNEWGEGNYLEPDKKNKFKYLESIRDVMQECNFLTHIDNLQIEHQNNNADRKEVIKKYKKYKKYYEILDGWMLLKENEISVYNYFQSRGYNKIAIYGFMSLGSHLLRELQNTNIEVMVVIDKRSELKNPNINIISPNEQIPKVDAIIITPVYDFNSIKDNLKNKTEAKIVSIEEVINECILTLNI</sequence>
<dbReference type="Pfam" id="PF14307">
    <property type="entry name" value="Glyco_tran_WbsX"/>
    <property type="match status" value="1"/>
</dbReference>
<accession>A0A414DGJ3</accession>
<evidence type="ECO:0008006" key="3">
    <source>
        <dbReference type="Google" id="ProtNLM"/>
    </source>
</evidence>
<reference evidence="1 2" key="1">
    <citation type="submission" date="2018-08" db="EMBL/GenBank/DDBJ databases">
        <title>A genome reference for cultivated species of the human gut microbiota.</title>
        <authorList>
            <person name="Zou Y."/>
            <person name="Xue W."/>
            <person name="Luo G."/>
        </authorList>
    </citation>
    <scope>NUCLEOTIDE SEQUENCE [LARGE SCALE GENOMIC DNA]</scope>
    <source>
        <strain evidence="1 2">AM32-2AC</strain>
    </source>
</reference>
<dbReference type="Proteomes" id="UP000284794">
    <property type="component" value="Unassembled WGS sequence"/>
</dbReference>
<dbReference type="AlphaFoldDB" id="A0A414DGJ3"/>
<dbReference type="PANTHER" id="PTHR41244">
    <property type="entry name" value="RHAMNAN SYNTHESIS F"/>
    <property type="match status" value="1"/>
</dbReference>
<dbReference type="RefSeq" id="WP_118009079.1">
    <property type="nucleotide sequence ID" value="NZ_QSBA01000005.1"/>
</dbReference>
<dbReference type="PANTHER" id="PTHR41244:SF1">
    <property type="entry name" value="GLYCOSYLTRANSFERASE"/>
    <property type="match status" value="1"/>
</dbReference>
<evidence type="ECO:0000313" key="2">
    <source>
        <dbReference type="Proteomes" id="UP000284794"/>
    </source>
</evidence>
<gene>
    <name evidence="1" type="ORF">DW811_04850</name>
</gene>
<evidence type="ECO:0000313" key="1">
    <source>
        <dbReference type="EMBL" id="RHD09844.1"/>
    </source>
</evidence>
<protein>
    <recommendedName>
        <fullName evidence="3">Glycosyl transferase</fullName>
    </recommendedName>
</protein>
<organism evidence="1 2">
    <name type="scientific">Lachnospira eligens</name>
    <dbReference type="NCBI Taxonomy" id="39485"/>
    <lineage>
        <taxon>Bacteria</taxon>
        <taxon>Bacillati</taxon>
        <taxon>Bacillota</taxon>
        <taxon>Clostridia</taxon>
        <taxon>Lachnospirales</taxon>
        <taxon>Lachnospiraceae</taxon>
        <taxon>Lachnospira</taxon>
    </lineage>
</organism>
<dbReference type="CDD" id="cd11579">
    <property type="entry name" value="Glyco_tran_WbsX"/>
    <property type="match status" value="1"/>
</dbReference>
<dbReference type="InterPro" id="IPR032719">
    <property type="entry name" value="WbsX"/>
</dbReference>
<dbReference type="Gene3D" id="3.20.20.80">
    <property type="entry name" value="Glycosidases"/>
    <property type="match status" value="1"/>
</dbReference>
<proteinExistence type="predicted"/>
<comment type="caution">
    <text evidence="1">The sequence shown here is derived from an EMBL/GenBank/DDBJ whole genome shotgun (WGS) entry which is preliminary data.</text>
</comment>
<name>A0A414DGJ3_9FIRM</name>
<dbReference type="EMBL" id="QSIS01000004">
    <property type="protein sequence ID" value="RHD09844.1"/>
    <property type="molecule type" value="Genomic_DNA"/>
</dbReference>